<evidence type="ECO:0000256" key="3">
    <source>
        <dbReference type="ARBA" id="ARBA00022764"/>
    </source>
</evidence>
<dbReference type="InterPro" id="IPR014340">
    <property type="entry name" value="LptA"/>
</dbReference>
<gene>
    <name evidence="6" type="ordered locus">Thal_0863</name>
</gene>
<dbReference type="InterPro" id="IPR005653">
    <property type="entry name" value="OstA-like_N"/>
</dbReference>
<dbReference type="Pfam" id="PF03968">
    <property type="entry name" value="LptD_N"/>
    <property type="match status" value="1"/>
</dbReference>
<evidence type="ECO:0000313" key="7">
    <source>
        <dbReference type="Proteomes" id="UP000002043"/>
    </source>
</evidence>
<dbReference type="EMBL" id="CP001931">
    <property type="protein sequence ID" value="ADC89496.1"/>
    <property type="molecule type" value="Genomic_DNA"/>
</dbReference>
<dbReference type="GO" id="GO:0009279">
    <property type="term" value="C:cell outer membrane"/>
    <property type="evidence" value="ECO:0007669"/>
    <property type="project" value="TreeGrafter"/>
</dbReference>
<name>D3SL66_THEAH</name>
<dbReference type="AlphaFoldDB" id="D3SL66"/>
<keyword evidence="2 4" id="KW-0732">Signal</keyword>
<dbReference type="GO" id="GO:0030288">
    <property type="term" value="C:outer membrane-bounded periplasmic space"/>
    <property type="evidence" value="ECO:0007669"/>
    <property type="project" value="TreeGrafter"/>
</dbReference>
<feature type="signal peptide" evidence="4">
    <location>
        <begin position="1"/>
        <end position="15"/>
    </location>
</feature>
<keyword evidence="1" id="KW-0813">Transport</keyword>
<keyword evidence="3" id="KW-0574">Periplasm</keyword>
<reference evidence="7" key="1">
    <citation type="journal article" date="2010" name="Stand. Genomic Sci.">
        <title>Complete genome sequence of Thermocrinis albus type strain (HI 11/12T).</title>
        <authorList>
            <person name="Wirth R."/>
            <person name="Sikorski J."/>
            <person name="Brambilla E."/>
            <person name="Misra M."/>
            <person name="Lapidus A."/>
            <person name="Copeland A."/>
            <person name="Nolan M."/>
            <person name="Lucas S."/>
            <person name="Chen F."/>
            <person name="Tice H."/>
            <person name="Cheng J.F."/>
            <person name="Han C."/>
            <person name="Detter J.C."/>
            <person name="Tapia R."/>
            <person name="Bruce D."/>
            <person name="Goodwin L."/>
            <person name="Pitluck S."/>
            <person name="Pati A."/>
            <person name="Anderson I."/>
            <person name="Ivanova N."/>
            <person name="Mavromatis K."/>
            <person name="Mikhailova N."/>
            <person name="Chen A."/>
            <person name="Palaniappan K."/>
            <person name="Bilek Y."/>
            <person name="Hader T."/>
            <person name="Land M."/>
            <person name="Hauser L."/>
            <person name="Chang Y.J."/>
            <person name="Jeffries C.D."/>
            <person name="Tindall B.J."/>
            <person name="Rohde M."/>
            <person name="Goker M."/>
            <person name="Bristow J."/>
            <person name="Eisen J.A."/>
            <person name="Markowitz V."/>
            <person name="Hugenholtz P."/>
            <person name="Kyrpides N.C."/>
            <person name="Klenk H.P."/>
        </authorList>
    </citation>
    <scope>NUCLEOTIDE SEQUENCE [LARGE SCALE GENOMIC DNA]</scope>
    <source>
        <strain evidence="7">DSM 14484 / JCM 11386 / HI 11/12</strain>
    </source>
</reference>
<evidence type="ECO:0000259" key="5">
    <source>
        <dbReference type="Pfam" id="PF03968"/>
    </source>
</evidence>
<dbReference type="GO" id="GO:0015920">
    <property type="term" value="P:lipopolysaccharide transport"/>
    <property type="evidence" value="ECO:0007669"/>
    <property type="project" value="InterPro"/>
</dbReference>
<keyword evidence="7" id="KW-1185">Reference proteome</keyword>
<evidence type="ECO:0000313" key="6">
    <source>
        <dbReference type="EMBL" id="ADC89496.1"/>
    </source>
</evidence>
<proteinExistence type="predicted"/>
<dbReference type="KEGG" id="tal:Thal_0863"/>
<evidence type="ECO:0000256" key="1">
    <source>
        <dbReference type="ARBA" id="ARBA00022448"/>
    </source>
</evidence>
<dbReference type="STRING" id="638303.Thal_0863"/>
<feature type="domain" description="Organic solvent tolerance-like N-terminal" evidence="5">
    <location>
        <begin position="26"/>
        <end position="122"/>
    </location>
</feature>
<evidence type="ECO:0000256" key="2">
    <source>
        <dbReference type="ARBA" id="ARBA00022729"/>
    </source>
</evidence>
<dbReference type="PANTHER" id="PTHR36504:SF1">
    <property type="entry name" value="LIPOPOLYSACCHARIDE EXPORT SYSTEM PROTEIN LPTA"/>
    <property type="match status" value="1"/>
</dbReference>
<dbReference type="eggNOG" id="COG1934">
    <property type="taxonomic scope" value="Bacteria"/>
</dbReference>
<dbReference type="Proteomes" id="UP000002043">
    <property type="component" value="Chromosome"/>
</dbReference>
<accession>D3SL66</accession>
<dbReference type="PANTHER" id="PTHR36504">
    <property type="entry name" value="LIPOPOLYSACCHARIDE EXPORT SYSTEM PROTEIN LPTA"/>
    <property type="match status" value="1"/>
</dbReference>
<evidence type="ECO:0000256" key="4">
    <source>
        <dbReference type="SAM" id="SignalP"/>
    </source>
</evidence>
<organism evidence="6 7">
    <name type="scientific">Thermocrinis albus (strain DSM 14484 / JCM 11386 / HI 11/12)</name>
    <dbReference type="NCBI Taxonomy" id="638303"/>
    <lineage>
        <taxon>Bacteria</taxon>
        <taxon>Pseudomonadati</taxon>
        <taxon>Aquificota</taxon>
        <taxon>Aquificia</taxon>
        <taxon>Aquificales</taxon>
        <taxon>Aquificaceae</taxon>
        <taxon>Thermocrinis</taxon>
    </lineage>
</organism>
<dbReference type="HOGENOM" id="CLU_095993_7_2_0"/>
<dbReference type="GO" id="GO:0001530">
    <property type="term" value="F:lipopolysaccharide binding"/>
    <property type="evidence" value="ECO:0007669"/>
    <property type="project" value="InterPro"/>
</dbReference>
<dbReference type="InterPro" id="IPR052037">
    <property type="entry name" value="LPS_export_LptA"/>
</dbReference>
<feature type="chain" id="PRO_5013334032" evidence="4">
    <location>
        <begin position="16"/>
        <end position="152"/>
    </location>
</feature>
<sequence>MLSLLLLLLFGMALAQQAVLGEADSLLYEGNKIIYTGHVKFVRGDGVLTADKVIIYLDEKKKAKWAEAEGNVRYHDSKRKARANRATYDFQKEILTLTGNARVEEGPNFVEADEIIYYKKEDRAVAVSKGQRVRTFYVEEKGEQGKPNKKGE</sequence>
<dbReference type="NCBIfam" id="TIGR03002">
    <property type="entry name" value="outer_YhbN_LptA"/>
    <property type="match status" value="1"/>
</dbReference>
<dbReference type="GO" id="GO:0017089">
    <property type="term" value="F:glycolipid transfer activity"/>
    <property type="evidence" value="ECO:0007669"/>
    <property type="project" value="TreeGrafter"/>
</dbReference>
<dbReference type="Gene3D" id="2.60.450.10">
    <property type="entry name" value="Lipopolysaccharide (LPS) transport protein A like domain"/>
    <property type="match status" value="1"/>
</dbReference>
<protein>
    <submittedName>
        <fullName evidence="6">Lipopolysaccharide transport periplasmic protein LptA</fullName>
    </submittedName>
</protein>
<dbReference type="OrthoDB" id="5295619at2"/>